<name>A0A4D6LVC4_VIGUN</name>
<evidence type="ECO:0000313" key="1">
    <source>
        <dbReference type="EMBL" id="QCD92882.1"/>
    </source>
</evidence>
<accession>A0A4D6LVC4</accession>
<proteinExistence type="predicted"/>
<protein>
    <submittedName>
        <fullName evidence="1">Uncharacterized protein</fullName>
    </submittedName>
</protein>
<sequence>MVVVAVAAELTRKVLLGSRLSRGNGVRYAFSSGNGGCARGLQRQVWWLRFLRWRNVKEAFQRARQDDGDDGATEQARVAMVVGGWSAGEVVREGDGCREGWRLRLRHGDGRRKGKIKKFPETNSGCRVDTEGVVGFAAVAGKWRQVWWLRFLRWRNVKEAFQRARQDDGDDGATEQARVAMVVGGWSAGEVVREGDGCREGWRLRLRHGDGRRKGKIKVRIFGCMKERG</sequence>
<dbReference type="Proteomes" id="UP000501690">
    <property type="component" value="Linkage Group LG5"/>
</dbReference>
<evidence type="ECO:0000313" key="2">
    <source>
        <dbReference type="Proteomes" id="UP000501690"/>
    </source>
</evidence>
<organism evidence="1 2">
    <name type="scientific">Vigna unguiculata</name>
    <name type="common">Cowpea</name>
    <dbReference type="NCBI Taxonomy" id="3917"/>
    <lineage>
        <taxon>Eukaryota</taxon>
        <taxon>Viridiplantae</taxon>
        <taxon>Streptophyta</taxon>
        <taxon>Embryophyta</taxon>
        <taxon>Tracheophyta</taxon>
        <taxon>Spermatophyta</taxon>
        <taxon>Magnoliopsida</taxon>
        <taxon>eudicotyledons</taxon>
        <taxon>Gunneridae</taxon>
        <taxon>Pentapetalae</taxon>
        <taxon>rosids</taxon>
        <taxon>fabids</taxon>
        <taxon>Fabales</taxon>
        <taxon>Fabaceae</taxon>
        <taxon>Papilionoideae</taxon>
        <taxon>50 kb inversion clade</taxon>
        <taxon>NPAAA clade</taxon>
        <taxon>indigoferoid/millettioid clade</taxon>
        <taxon>Phaseoleae</taxon>
        <taxon>Vigna</taxon>
    </lineage>
</organism>
<gene>
    <name evidence="1" type="ORF">DEO72_LG5g951</name>
</gene>
<dbReference type="AlphaFoldDB" id="A0A4D6LVC4"/>
<reference evidence="1 2" key="1">
    <citation type="submission" date="2019-04" db="EMBL/GenBank/DDBJ databases">
        <title>An improved genome assembly and genetic linkage map for asparagus bean, Vigna unguiculata ssp. sesquipedialis.</title>
        <authorList>
            <person name="Xia Q."/>
            <person name="Zhang R."/>
            <person name="Dong Y."/>
        </authorList>
    </citation>
    <scope>NUCLEOTIDE SEQUENCE [LARGE SCALE GENOMIC DNA]</scope>
    <source>
        <tissue evidence="1">Leaf</tissue>
    </source>
</reference>
<keyword evidence="2" id="KW-1185">Reference proteome</keyword>
<dbReference type="EMBL" id="CP039349">
    <property type="protein sequence ID" value="QCD92882.1"/>
    <property type="molecule type" value="Genomic_DNA"/>
</dbReference>